<dbReference type="InterPro" id="IPR015813">
    <property type="entry name" value="Pyrv/PenolPyrv_kinase-like_dom"/>
</dbReference>
<dbReference type="PANTHER" id="PTHR42905">
    <property type="entry name" value="PHOSPHOENOLPYRUVATE CARBOXYLASE"/>
    <property type="match status" value="1"/>
</dbReference>
<organism evidence="1 2">
    <name type="scientific">Roseovarius aestuarii</name>
    <dbReference type="NCBI Taxonomy" id="475083"/>
    <lineage>
        <taxon>Bacteria</taxon>
        <taxon>Pseudomonadati</taxon>
        <taxon>Pseudomonadota</taxon>
        <taxon>Alphaproteobacteria</taxon>
        <taxon>Rhodobacterales</taxon>
        <taxon>Roseobacteraceae</taxon>
        <taxon>Roseovarius</taxon>
    </lineage>
</organism>
<dbReference type="InterPro" id="IPR039556">
    <property type="entry name" value="ICL/PEPM"/>
</dbReference>
<accession>A0A1X7BU00</accession>
<dbReference type="Gene3D" id="3.20.20.60">
    <property type="entry name" value="Phosphoenolpyruvate-binding domains"/>
    <property type="match status" value="1"/>
</dbReference>
<dbReference type="EMBL" id="FWXB01000011">
    <property type="protein sequence ID" value="SMC13043.1"/>
    <property type="molecule type" value="Genomic_DNA"/>
</dbReference>
<dbReference type="PANTHER" id="PTHR42905:SF16">
    <property type="entry name" value="CARBOXYPHOSPHONOENOLPYRUVATE PHOSPHONOMUTASE-LIKE PROTEIN (AFU_ORTHOLOGUE AFUA_5G07230)"/>
    <property type="match status" value="1"/>
</dbReference>
<gene>
    <name evidence="1" type="primary">bcpA</name>
    <name evidence="1" type="ORF">ROA7745_02877</name>
</gene>
<dbReference type="SUPFAM" id="SSF51621">
    <property type="entry name" value="Phosphoenolpyruvate/pyruvate domain"/>
    <property type="match status" value="1"/>
</dbReference>
<proteinExistence type="predicted"/>
<keyword evidence="1" id="KW-0808">Transferase</keyword>
<dbReference type="AlphaFoldDB" id="A0A1X7BU00"/>
<dbReference type="GO" id="GO:0008807">
    <property type="term" value="F:carboxyvinyl-carboxyphosphonate phosphorylmutase activity"/>
    <property type="evidence" value="ECO:0007669"/>
    <property type="project" value="UniProtKB-EC"/>
</dbReference>
<dbReference type="Pfam" id="PF13714">
    <property type="entry name" value="PEP_mutase"/>
    <property type="match status" value="1"/>
</dbReference>
<reference evidence="1 2" key="1">
    <citation type="submission" date="2017-03" db="EMBL/GenBank/DDBJ databases">
        <authorList>
            <person name="Afonso C.L."/>
            <person name="Miller P.J."/>
            <person name="Scott M.A."/>
            <person name="Spackman E."/>
            <person name="Goraichik I."/>
            <person name="Dimitrov K.M."/>
            <person name="Suarez D.L."/>
            <person name="Swayne D.E."/>
        </authorList>
    </citation>
    <scope>NUCLEOTIDE SEQUENCE [LARGE SCALE GENOMIC DNA]</scope>
    <source>
        <strain evidence="1 2">CECT 7745</strain>
    </source>
</reference>
<dbReference type="OrthoDB" id="9785398at2"/>
<name>A0A1X7BU00_9RHOB</name>
<keyword evidence="2" id="KW-1185">Reference proteome</keyword>
<evidence type="ECO:0000313" key="2">
    <source>
        <dbReference type="Proteomes" id="UP000193224"/>
    </source>
</evidence>
<dbReference type="CDD" id="cd00377">
    <property type="entry name" value="ICL_PEPM"/>
    <property type="match status" value="1"/>
</dbReference>
<sequence length="273" mass="28505">MNDIGAEFRALHKPGDPFLLVNAWDIGSARMMQALGASAIATTSAGHAFTQGRVDGGTLTRDEALSHAQDLVSAVSLPVSGDFENGFGEAPDHVAETIRLAAEVGLAGCSIEDTALPDFGPYEFDLSVERIRAAASAARALPGDFVLVARADGVMLGCYDCDEAIRRIRAYEAAGADCVYVPAPPNVEEMKRITASVSVPVNVLASGQFSTLTRRNFAEMGAARLSIGAALARVAYGAAIDVASGMLGGDFSGLSRAIDEDDINKLLIRNNGD</sequence>
<dbReference type="Proteomes" id="UP000193224">
    <property type="component" value="Unassembled WGS sequence"/>
</dbReference>
<dbReference type="EC" id="2.7.8.23" evidence="1"/>
<evidence type="ECO:0000313" key="1">
    <source>
        <dbReference type="EMBL" id="SMC13043.1"/>
    </source>
</evidence>
<protein>
    <submittedName>
        <fullName evidence="1">Carboxyvinyl-carboxyphosphonate phosphorylmutase</fullName>
        <ecNumber evidence="1">2.7.8.23</ecNumber>
    </submittedName>
</protein>
<dbReference type="RefSeq" id="WP_085800996.1">
    <property type="nucleotide sequence ID" value="NZ_FWXB01000011.1"/>
</dbReference>
<dbReference type="InterPro" id="IPR040442">
    <property type="entry name" value="Pyrv_kinase-like_dom_sf"/>
</dbReference>